<accession>A0A016VYI7</accession>
<reference evidence="2" key="1">
    <citation type="journal article" date="2015" name="Nat. Genet.">
        <title>The genome and transcriptome of the zoonotic hookworm Ancylostoma ceylanicum identify infection-specific gene families.</title>
        <authorList>
            <person name="Schwarz E.M."/>
            <person name="Hu Y."/>
            <person name="Antoshechkin I."/>
            <person name="Miller M.M."/>
            <person name="Sternberg P.W."/>
            <person name="Aroian R.V."/>
        </authorList>
    </citation>
    <scope>NUCLEOTIDE SEQUENCE</scope>
    <source>
        <strain evidence="2">HY135</strain>
    </source>
</reference>
<comment type="caution">
    <text evidence="1">The sequence shown here is derived from an EMBL/GenBank/DDBJ whole genome shotgun (WGS) entry which is preliminary data.</text>
</comment>
<dbReference type="OrthoDB" id="10488000at2759"/>
<dbReference type="EMBL" id="JARK01001339">
    <property type="protein sequence ID" value="EYC32057.1"/>
    <property type="molecule type" value="Genomic_DNA"/>
</dbReference>
<dbReference type="AlphaFoldDB" id="A0A016VYI7"/>
<proteinExistence type="predicted"/>
<gene>
    <name evidence="1" type="primary">Acey_s0003.g1375</name>
    <name evidence="1" type="ORF">Y032_0003g1375</name>
</gene>
<name>A0A016VYI7_9BILA</name>
<organism evidence="1 2">
    <name type="scientific">Ancylostoma ceylanicum</name>
    <dbReference type="NCBI Taxonomy" id="53326"/>
    <lineage>
        <taxon>Eukaryota</taxon>
        <taxon>Metazoa</taxon>
        <taxon>Ecdysozoa</taxon>
        <taxon>Nematoda</taxon>
        <taxon>Chromadorea</taxon>
        <taxon>Rhabditida</taxon>
        <taxon>Rhabditina</taxon>
        <taxon>Rhabditomorpha</taxon>
        <taxon>Strongyloidea</taxon>
        <taxon>Ancylostomatidae</taxon>
        <taxon>Ancylostomatinae</taxon>
        <taxon>Ancylostoma</taxon>
    </lineage>
</organism>
<evidence type="ECO:0000313" key="1">
    <source>
        <dbReference type="EMBL" id="EYC32057.1"/>
    </source>
</evidence>
<keyword evidence="2" id="KW-1185">Reference proteome</keyword>
<sequence length="80" mass="9498">MENNEIQNFLIGALLTKGVLDTPKEDYIKCVRDIFHFCFNNDKCEDEALYNRLEQSDREEFVELRNVLQAKERELGLEEN</sequence>
<dbReference type="Proteomes" id="UP000024635">
    <property type="component" value="Unassembled WGS sequence"/>
</dbReference>
<evidence type="ECO:0000313" key="2">
    <source>
        <dbReference type="Proteomes" id="UP000024635"/>
    </source>
</evidence>
<protein>
    <submittedName>
        <fullName evidence="1">Uncharacterized protein</fullName>
    </submittedName>
</protein>